<evidence type="ECO:0000313" key="1">
    <source>
        <dbReference type="EMBL" id="MBA4615782.1"/>
    </source>
</evidence>
<dbReference type="AlphaFoldDB" id="A0A7C9CDD6"/>
<sequence length="109" mass="12022">MEKASFDLPKLVIFVLLIGTVVPIFGEGQLVIEEVIVEKPKMVNGEKEFSMVPPKVVVVKNIMTGPDECAQNGEICNYFGTGKPVCCEGYTCTPMRPWGLCVEERAQRA</sequence>
<accession>A0A7C9CDD6</accession>
<protein>
    <submittedName>
        <fullName evidence="1">Uncharacterized protein</fullName>
    </submittedName>
</protein>
<name>A0A7C9CDD6_OPUST</name>
<reference evidence="1" key="1">
    <citation type="journal article" date="2013" name="J. Plant Res.">
        <title>Effect of fungi and light on seed germination of three Opuntia species from semiarid lands of central Mexico.</title>
        <authorList>
            <person name="Delgado-Sanchez P."/>
            <person name="Jimenez-Bremont J.F."/>
            <person name="Guerrero-Gonzalez Mde L."/>
            <person name="Flores J."/>
        </authorList>
    </citation>
    <scope>NUCLEOTIDE SEQUENCE</scope>
    <source>
        <tissue evidence="1">Cladode</tissue>
    </source>
</reference>
<organism evidence="1">
    <name type="scientific">Opuntia streptacantha</name>
    <name type="common">Prickly pear cactus</name>
    <name type="synonym">Opuntia cardona</name>
    <dbReference type="NCBI Taxonomy" id="393608"/>
    <lineage>
        <taxon>Eukaryota</taxon>
        <taxon>Viridiplantae</taxon>
        <taxon>Streptophyta</taxon>
        <taxon>Embryophyta</taxon>
        <taxon>Tracheophyta</taxon>
        <taxon>Spermatophyta</taxon>
        <taxon>Magnoliopsida</taxon>
        <taxon>eudicotyledons</taxon>
        <taxon>Gunneridae</taxon>
        <taxon>Pentapetalae</taxon>
        <taxon>Caryophyllales</taxon>
        <taxon>Cactineae</taxon>
        <taxon>Cactaceae</taxon>
        <taxon>Opuntioideae</taxon>
        <taxon>Opuntia</taxon>
    </lineage>
</organism>
<reference evidence="1" key="2">
    <citation type="submission" date="2020-07" db="EMBL/GenBank/DDBJ databases">
        <authorList>
            <person name="Vera ALvarez R."/>
            <person name="Arias-Moreno D.M."/>
            <person name="Jimenez-Jacinto V."/>
            <person name="Jimenez-Bremont J.F."/>
            <person name="Swaminathan K."/>
            <person name="Moose S.P."/>
            <person name="Guerrero-Gonzalez M.L."/>
            <person name="Marino-Ramirez L."/>
            <person name="Landsman D."/>
            <person name="Rodriguez-Kessler M."/>
            <person name="Delgado-Sanchez P."/>
        </authorList>
    </citation>
    <scope>NUCLEOTIDE SEQUENCE</scope>
    <source>
        <tissue evidence="1">Cladode</tissue>
    </source>
</reference>
<proteinExistence type="predicted"/>
<dbReference type="EMBL" id="GISG01008763">
    <property type="protein sequence ID" value="MBA4615782.1"/>
    <property type="molecule type" value="Transcribed_RNA"/>
</dbReference>